<comment type="caution">
    <text evidence="3">The sequence shown here is derived from an EMBL/GenBank/DDBJ whole genome shotgun (WGS) entry which is preliminary data.</text>
</comment>
<feature type="region of interest" description="Disordered" evidence="1">
    <location>
        <begin position="226"/>
        <end position="271"/>
    </location>
</feature>
<evidence type="ECO:0000313" key="4">
    <source>
        <dbReference type="Proteomes" id="UP000664332"/>
    </source>
</evidence>
<gene>
    <name evidence="3" type="ORF">JZY06_03575</name>
</gene>
<name>A0A939DZI7_9CORY</name>
<evidence type="ECO:0000256" key="1">
    <source>
        <dbReference type="SAM" id="MobiDB-lite"/>
    </source>
</evidence>
<keyword evidence="4" id="KW-1185">Reference proteome</keyword>
<dbReference type="EMBL" id="JAFLEQ010000008">
    <property type="protein sequence ID" value="MBN9643710.1"/>
    <property type="molecule type" value="Genomic_DNA"/>
</dbReference>
<keyword evidence="2" id="KW-0812">Transmembrane</keyword>
<reference evidence="3" key="1">
    <citation type="submission" date="2021-03" db="EMBL/GenBank/DDBJ databases">
        <authorList>
            <person name="Sun Q."/>
        </authorList>
    </citation>
    <scope>NUCLEOTIDE SEQUENCE</scope>
    <source>
        <strain evidence="3">CCM 8862</strain>
    </source>
</reference>
<dbReference type="RefSeq" id="WP_207118451.1">
    <property type="nucleotide sequence ID" value="NZ_JAFLEQ010000008.1"/>
</dbReference>
<evidence type="ECO:0000313" key="3">
    <source>
        <dbReference type="EMBL" id="MBN9643710.1"/>
    </source>
</evidence>
<dbReference type="AlphaFoldDB" id="A0A939DZI7"/>
<dbReference type="Proteomes" id="UP000664332">
    <property type="component" value="Unassembled WGS sequence"/>
</dbReference>
<feature type="transmembrane region" description="Helical" evidence="2">
    <location>
        <begin position="281"/>
        <end position="302"/>
    </location>
</feature>
<organism evidence="3 4">
    <name type="scientific">Corynebacterium mendelii</name>
    <dbReference type="NCBI Taxonomy" id="2765362"/>
    <lineage>
        <taxon>Bacteria</taxon>
        <taxon>Bacillati</taxon>
        <taxon>Actinomycetota</taxon>
        <taxon>Actinomycetes</taxon>
        <taxon>Mycobacteriales</taxon>
        <taxon>Corynebacteriaceae</taxon>
        <taxon>Corynebacterium</taxon>
    </lineage>
</organism>
<feature type="compositionally biased region" description="Polar residues" evidence="1">
    <location>
        <begin position="235"/>
        <end position="253"/>
    </location>
</feature>
<evidence type="ECO:0000256" key="2">
    <source>
        <dbReference type="SAM" id="Phobius"/>
    </source>
</evidence>
<keyword evidence="2" id="KW-0472">Membrane</keyword>
<sequence length="305" mass="32260">MTGTTPPAPKDPWSLGIAVQDDTTFAAAWRGEVKGIQLLSPGHDLPEVMRRIRTLTPDCPPVTVTLVVPIDRGIPEALTDAIDKEGLNAYGEPEIMAEGLALWHLARRQADQLDDEPSAMVISRGQRYTVYGMTEPEGPKQQPQPLFEPVACDADSLADTIDMVADEVDTEKTDLPVAVAVLEDEALPGYAAEIADIGFTIIEPPLKRRHFTIADVSAGCLLNATDPVGPRNAGDNRTTTGDAAVSGTPTVASPDTPLTGRPDSGATTDELLPKPTRKLPLILMIIAVIALVAMVIVVGSLGGGH</sequence>
<proteinExistence type="predicted"/>
<accession>A0A939DZI7</accession>
<keyword evidence="2" id="KW-1133">Transmembrane helix</keyword>
<protein>
    <submittedName>
        <fullName evidence="3">Uncharacterized protein</fullName>
    </submittedName>
</protein>